<dbReference type="Gene3D" id="1.10.260.40">
    <property type="entry name" value="lambda repressor-like DNA-binding domains"/>
    <property type="match status" value="1"/>
</dbReference>
<evidence type="ECO:0000256" key="1">
    <source>
        <dbReference type="ARBA" id="ARBA00007227"/>
    </source>
</evidence>
<dbReference type="EMBL" id="JAEUAK010000001">
    <property type="protein sequence ID" value="MBW9051134.1"/>
    <property type="molecule type" value="Genomic_DNA"/>
</dbReference>
<dbReference type="PANTHER" id="PTHR40455">
    <property type="entry name" value="ANTITOXIN HIGA"/>
    <property type="match status" value="1"/>
</dbReference>
<dbReference type="InterPro" id="IPR010359">
    <property type="entry name" value="IrrE_HExxH"/>
</dbReference>
<comment type="caution">
    <text evidence="3">The sequence shown here is derived from an EMBL/GenBank/DDBJ whole genome shotgun (WGS) entry which is preliminary data.</text>
</comment>
<proteinExistence type="inferred from homology"/>
<dbReference type="RefSeq" id="WP_220332671.1">
    <property type="nucleotide sequence ID" value="NZ_JAEUAK010000001.1"/>
</dbReference>
<reference evidence="3 4" key="1">
    <citation type="journal article" date="2021" name="MBio">
        <title>Poor Competitiveness of Bradyrhizobium in Pigeon Pea Root Colonization in Indian Soils.</title>
        <authorList>
            <person name="Chalasani D."/>
            <person name="Basu A."/>
            <person name="Pullabhotla S.V.S.R.N."/>
            <person name="Jorrin B."/>
            <person name="Neal A.L."/>
            <person name="Poole P.S."/>
            <person name="Podile A.R."/>
            <person name="Tkacz A."/>
        </authorList>
    </citation>
    <scope>NUCLEOTIDE SEQUENCE [LARGE SCALE GENOMIC DNA]</scope>
    <source>
        <strain evidence="3 4">HU56</strain>
    </source>
</reference>
<accession>A0ABS7GMD7</accession>
<dbReference type="PROSITE" id="PS50943">
    <property type="entry name" value="HTH_CROC1"/>
    <property type="match status" value="1"/>
</dbReference>
<organism evidence="3 4">
    <name type="scientific">Rhizobium mesosinicum</name>
    <dbReference type="NCBI Taxonomy" id="335017"/>
    <lineage>
        <taxon>Bacteria</taxon>
        <taxon>Pseudomonadati</taxon>
        <taxon>Pseudomonadota</taxon>
        <taxon>Alphaproteobacteria</taxon>
        <taxon>Hyphomicrobiales</taxon>
        <taxon>Rhizobiaceae</taxon>
        <taxon>Rhizobium/Agrobacterium group</taxon>
        <taxon>Rhizobium</taxon>
    </lineage>
</organism>
<dbReference type="Pfam" id="PF06114">
    <property type="entry name" value="Peptidase_M78"/>
    <property type="match status" value="1"/>
</dbReference>
<evidence type="ECO:0000259" key="2">
    <source>
        <dbReference type="PROSITE" id="PS50943"/>
    </source>
</evidence>
<evidence type="ECO:0000313" key="4">
    <source>
        <dbReference type="Proteomes" id="UP000717752"/>
    </source>
</evidence>
<feature type="domain" description="HTH cro/C1-type" evidence="2">
    <location>
        <begin position="60"/>
        <end position="113"/>
    </location>
</feature>
<keyword evidence="4" id="KW-1185">Reference proteome</keyword>
<dbReference type="InterPro" id="IPR010982">
    <property type="entry name" value="Lambda_DNA-bd_dom_sf"/>
</dbReference>
<dbReference type="InterPro" id="IPR001387">
    <property type="entry name" value="Cro/C1-type_HTH"/>
</dbReference>
<dbReference type="Proteomes" id="UP000717752">
    <property type="component" value="Unassembled WGS sequence"/>
</dbReference>
<evidence type="ECO:0000313" key="3">
    <source>
        <dbReference type="EMBL" id="MBW9051134.1"/>
    </source>
</evidence>
<dbReference type="InterPro" id="IPR039060">
    <property type="entry name" value="Antitox_HigA"/>
</dbReference>
<dbReference type="SUPFAM" id="SSF47413">
    <property type="entry name" value="lambda repressor-like DNA-binding domains"/>
    <property type="match status" value="1"/>
</dbReference>
<sequence length="385" mass="42780">MTIRPIRTEHDYETALKQARRLITLTDQQSIDDLEILQALIERWEQSHDQLTETSPADAIKFRMSQKGLKPRDLEPYIGSKSRVSEILNGQRQPTVDQIRALHTHLGIPVGSLIGEIKHEPTTGRSTASVAAIEKLRKLGVMKGRETIEAFLFRACAISPAVAMLRKTRTERTNAKTDFGALEAWCAAVMLKAESSGVTKKPIQDATATARGLAKLSTSPHWHTELHSYLGNIGIVLVILEHLPGTYLDGAAMRRADGTPIIALTLRHDRIDNFWFTLLHEYAHVVCHLGGDNPLILDDLEVRSSDAMETEADEFARDALIPPELWSTVGSDDFDGDELEAFAEKVGVHPAIVAGRWQHDNSDYRKFARLVGRGQVRKHLLADGG</sequence>
<dbReference type="Pfam" id="PF01381">
    <property type="entry name" value="HTH_3"/>
    <property type="match status" value="1"/>
</dbReference>
<name>A0ABS7GMD7_9HYPH</name>
<comment type="similarity">
    <text evidence="1">Belongs to the short-chain fatty acyl-CoA assimilation regulator (ScfR) family.</text>
</comment>
<protein>
    <submittedName>
        <fullName evidence="3">ImmA/IrrE family metallo-endopeptidase</fullName>
    </submittedName>
</protein>
<dbReference type="SMART" id="SM00530">
    <property type="entry name" value="HTH_XRE"/>
    <property type="match status" value="1"/>
</dbReference>
<gene>
    <name evidence="3" type="ORF">JNB85_01760</name>
</gene>
<dbReference type="PANTHER" id="PTHR40455:SF1">
    <property type="entry name" value="ANTITOXIN HIGA"/>
    <property type="match status" value="1"/>
</dbReference>